<reference evidence="4" key="1">
    <citation type="journal article" date="2020" name="Stud. Mycol.">
        <title>101 Dothideomycetes genomes: a test case for predicting lifestyles and emergence of pathogens.</title>
        <authorList>
            <person name="Haridas S."/>
            <person name="Albert R."/>
            <person name="Binder M."/>
            <person name="Bloem J."/>
            <person name="Labutti K."/>
            <person name="Salamov A."/>
            <person name="Andreopoulos B."/>
            <person name="Baker S."/>
            <person name="Barry K."/>
            <person name="Bills G."/>
            <person name="Bluhm B."/>
            <person name="Cannon C."/>
            <person name="Castanera R."/>
            <person name="Culley D."/>
            <person name="Daum C."/>
            <person name="Ezra D."/>
            <person name="Gonzalez J."/>
            <person name="Henrissat B."/>
            <person name="Kuo A."/>
            <person name="Liang C."/>
            <person name="Lipzen A."/>
            <person name="Lutzoni F."/>
            <person name="Magnuson J."/>
            <person name="Mondo S."/>
            <person name="Nolan M."/>
            <person name="Ohm R."/>
            <person name="Pangilinan J."/>
            <person name="Park H.-J."/>
            <person name="Ramirez L."/>
            <person name="Alfaro M."/>
            <person name="Sun H."/>
            <person name="Tritt A."/>
            <person name="Yoshinaga Y."/>
            <person name="Zwiers L.-H."/>
            <person name="Turgeon B."/>
            <person name="Goodwin S."/>
            <person name="Spatafora J."/>
            <person name="Crous P."/>
            <person name="Grigoriev I."/>
        </authorList>
    </citation>
    <scope>NUCLEOTIDE SEQUENCE</scope>
    <source>
        <strain evidence="4">CBS 130266</strain>
    </source>
</reference>
<comment type="caution">
    <text evidence="4">The sequence shown here is derived from an EMBL/GenBank/DDBJ whole genome shotgun (WGS) entry which is preliminary data.</text>
</comment>
<evidence type="ECO:0000256" key="2">
    <source>
        <dbReference type="ARBA" id="ARBA00038157"/>
    </source>
</evidence>
<sequence length="248" mass="27883">MVIATKYTTAYPAPGSKAPKIMVNYQGQHSKSLIVSVEASLKKLQTSYIDLLQPIRTRPQSPPNQRLPRQWNCAERDLERDIIPMCRDEGMALAPWGACHRPGNVQIRTATPKSQSRPPNQTLRKPDQNYPKPLKVSPKRKIHSSPVLLLRTLCTKHPMNSLLSVGEISSISRGNIDPLGSELSDENSDEIDTAVPFDVEFPMKFLYEFRGDRRCGTMDTGPDVRLLKAAFNLDSVEWTKLIKPHGLE</sequence>
<dbReference type="Gene3D" id="3.20.20.100">
    <property type="entry name" value="NADP-dependent oxidoreductase domain"/>
    <property type="match status" value="1"/>
</dbReference>
<keyword evidence="5" id="KW-1185">Reference proteome</keyword>
<dbReference type="AlphaFoldDB" id="A0A9P4TWH1"/>
<keyword evidence="1" id="KW-0521">NADP</keyword>
<dbReference type="InterPro" id="IPR050523">
    <property type="entry name" value="AKR_Detox_Biosynth"/>
</dbReference>
<protein>
    <submittedName>
        <fullName evidence="4">Uncharacterized protein</fullName>
    </submittedName>
</protein>
<gene>
    <name evidence="4" type="ORF">EJ08DRAFT_699187</name>
</gene>
<dbReference type="InterPro" id="IPR036812">
    <property type="entry name" value="NAD(P)_OxRdtase_dom_sf"/>
</dbReference>
<organism evidence="4 5">
    <name type="scientific">Tothia fuscella</name>
    <dbReference type="NCBI Taxonomy" id="1048955"/>
    <lineage>
        <taxon>Eukaryota</taxon>
        <taxon>Fungi</taxon>
        <taxon>Dikarya</taxon>
        <taxon>Ascomycota</taxon>
        <taxon>Pezizomycotina</taxon>
        <taxon>Dothideomycetes</taxon>
        <taxon>Pleosporomycetidae</taxon>
        <taxon>Venturiales</taxon>
        <taxon>Cylindrosympodiaceae</taxon>
        <taxon>Tothia</taxon>
    </lineage>
</organism>
<dbReference type="PANTHER" id="PTHR43364:SF7">
    <property type="entry name" value="NADP-DEPENDENT OXIDOREDUCTASE DOMAIN-CONTAINING PROTEIN-RELATED"/>
    <property type="match status" value="1"/>
</dbReference>
<dbReference type="EMBL" id="MU007055">
    <property type="protein sequence ID" value="KAF2428327.1"/>
    <property type="molecule type" value="Genomic_DNA"/>
</dbReference>
<accession>A0A9P4TWH1</accession>
<evidence type="ECO:0000256" key="3">
    <source>
        <dbReference type="SAM" id="MobiDB-lite"/>
    </source>
</evidence>
<evidence type="ECO:0000313" key="4">
    <source>
        <dbReference type="EMBL" id="KAF2428327.1"/>
    </source>
</evidence>
<name>A0A9P4TWH1_9PEZI</name>
<dbReference type="SUPFAM" id="SSF51430">
    <property type="entry name" value="NAD(P)-linked oxidoreductase"/>
    <property type="match status" value="1"/>
</dbReference>
<comment type="similarity">
    <text evidence="2">Belongs to the aldo/keto reductase family. Aldo/keto reductase 2 subfamily.</text>
</comment>
<feature type="region of interest" description="Disordered" evidence="3">
    <location>
        <begin position="108"/>
        <end position="138"/>
    </location>
</feature>
<feature type="compositionally biased region" description="Polar residues" evidence="3">
    <location>
        <begin position="108"/>
        <end position="123"/>
    </location>
</feature>
<dbReference type="Proteomes" id="UP000800235">
    <property type="component" value="Unassembled WGS sequence"/>
</dbReference>
<evidence type="ECO:0000313" key="5">
    <source>
        <dbReference type="Proteomes" id="UP000800235"/>
    </source>
</evidence>
<dbReference type="OrthoDB" id="48988at2759"/>
<proteinExistence type="inferred from homology"/>
<evidence type="ECO:0000256" key="1">
    <source>
        <dbReference type="ARBA" id="ARBA00022857"/>
    </source>
</evidence>
<dbReference type="PANTHER" id="PTHR43364">
    <property type="entry name" value="NADH-SPECIFIC METHYLGLYOXAL REDUCTASE-RELATED"/>
    <property type="match status" value="1"/>
</dbReference>